<sequence length="349" mass="37695">MSDPSRTALDHAVDLQSSTVGAMLLTLTSQSTNHGRAAMPKYNRGKPQTRRLPCSPVPAHTTDCATTRHGLRPPGSARCDGRCADHDRGALRSRRLLPSPPRVADRPAVCAAHCGLPAGKETKVWDGLVLAGRVNIYRRQSSFLLSPGKPSEMAFSQSHSREATSTMEGRSTVGLFVQPRHAAGTPCDSHQHHHRPRAQQANHDLQLVQQQRPQNGRPCHNANTYRDLIGELANLPNLPLGWHTTLQATSAISGYGPATGDDVAAVKRALATLTVTTSEAQRLQPIWDLLAKGGRVGRHAWASSTCQMALHRAAEGATNIKSKKEALAVVGAITDRNLEDLMEAHSRRA</sequence>
<comment type="catalytic activity">
    <reaction evidence="1">
        <text>Endohydrolysis of the N-glycosidic bond at one specific adenosine on the 28S rRNA.</text>
        <dbReference type="EC" id="3.2.2.22"/>
    </reaction>
</comment>
<dbReference type="GO" id="GO:0090729">
    <property type="term" value="F:toxin activity"/>
    <property type="evidence" value="ECO:0007669"/>
    <property type="project" value="UniProtKB-KW"/>
</dbReference>
<feature type="region of interest" description="Disordered" evidence="2">
    <location>
        <begin position="34"/>
        <end position="56"/>
    </location>
</feature>
<dbReference type="InterPro" id="IPR016138">
    <property type="entry name" value="Ribosome_inactivat_prot_sub1"/>
</dbReference>
<feature type="region of interest" description="Disordered" evidence="2">
    <location>
        <begin position="148"/>
        <end position="168"/>
    </location>
</feature>
<evidence type="ECO:0000256" key="1">
    <source>
        <dbReference type="RuleBase" id="RU004915"/>
    </source>
</evidence>
<dbReference type="GO" id="GO:0017148">
    <property type="term" value="P:negative regulation of translation"/>
    <property type="evidence" value="ECO:0007669"/>
    <property type="project" value="UniProtKB-KW"/>
</dbReference>
<dbReference type="GO" id="GO:0006952">
    <property type="term" value="P:defense response"/>
    <property type="evidence" value="ECO:0007669"/>
    <property type="project" value="UniProtKB-KW"/>
</dbReference>
<dbReference type="PANTHER" id="PTHR33453">
    <property type="match status" value="1"/>
</dbReference>
<dbReference type="AlphaFoldDB" id="A0A835KPL1"/>
<feature type="compositionally biased region" description="Polar residues" evidence="2">
    <location>
        <begin position="154"/>
        <end position="168"/>
    </location>
</feature>
<dbReference type="InterPro" id="IPR001574">
    <property type="entry name" value="Ribosome_inactivat_prot"/>
</dbReference>
<reference evidence="3" key="1">
    <citation type="submission" date="2020-07" db="EMBL/GenBank/DDBJ databases">
        <title>Genome sequence and genetic diversity analysis of an under-domesticated orphan crop, white fonio (Digitaria exilis).</title>
        <authorList>
            <person name="Bennetzen J.L."/>
            <person name="Chen S."/>
            <person name="Ma X."/>
            <person name="Wang X."/>
            <person name="Yssel A.E.J."/>
            <person name="Chaluvadi S.R."/>
            <person name="Johnson M."/>
            <person name="Gangashetty P."/>
            <person name="Hamidou F."/>
            <person name="Sanogo M.D."/>
            <person name="Zwaenepoel A."/>
            <person name="Wallace J."/>
            <person name="Van De Peer Y."/>
            <person name="Van Deynze A."/>
        </authorList>
    </citation>
    <scope>NUCLEOTIDE SEQUENCE</scope>
    <source>
        <tissue evidence="3">Leaves</tissue>
    </source>
</reference>
<dbReference type="EC" id="3.2.2.22" evidence="1"/>
<organism evidence="3 4">
    <name type="scientific">Digitaria exilis</name>
    <dbReference type="NCBI Taxonomy" id="1010633"/>
    <lineage>
        <taxon>Eukaryota</taxon>
        <taxon>Viridiplantae</taxon>
        <taxon>Streptophyta</taxon>
        <taxon>Embryophyta</taxon>
        <taxon>Tracheophyta</taxon>
        <taxon>Spermatophyta</taxon>
        <taxon>Magnoliopsida</taxon>
        <taxon>Liliopsida</taxon>
        <taxon>Poales</taxon>
        <taxon>Poaceae</taxon>
        <taxon>PACMAD clade</taxon>
        <taxon>Panicoideae</taxon>
        <taxon>Panicodae</taxon>
        <taxon>Paniceae</taxon>
        <taxon>Anthephorinae</taxon>
        <taxon>Digitaria</taxon>
    </lineage>
</organism>
<dbReference type="SUPFAM" id="SSF56371">
    <property type="entry name" value="Ribosome inactivating proteins (RIP)"/>
    <property type="match status" value="1"/>
</dbReference>
<dbReference type="GO" id="GO:0030598">
    <property type="term" value="F:rRNA N-glycosylase activity"/>
    <property type="evidence" value="ECO:0007669"/>
    <property type="project" value="UniProtKB-EC"/>
</dbReference>
<evidence type="ECO:0000313" key="3">
    <source>
        <dbReference type="EMBL" id="KAF8749613.1"/>
    </source>
</evidence>
<evidence type="ECO:0000313" key="4">
    <source>
        <dbReference type="Proteomes" id="UP000636709"/>
    </source>
</evidence>
<feature type="region of interest" description="Disordered" evidence="2">
    <location>
        <begin position="181"/>
        <end position="201"/>
    </location>
</feature>
<comment type="similarity">
    <text evidence="1">Belongs to the ribosome-inactivating protein family.</text>
</comment>
<keyword evidence="1" id="KW-0652">Protein synthesis inhibitor</keyword>
<gene>
    <name evidence="3" type="ORF">HU200_012631</name>
</gene>
<proteinExistence type="inferred from homology"/>
<dbReference type="Pfam" id="PF00161">
    <property type="entry name" value="RIP"/>
    <property type="match status" value="1"/>
</dbReference>
<keyword evidence="4" id="KW-1185">Reference proteome</keyword>
<keyword evidence="1" id="KW-0378">Hydrolase</keyword>
<dbReference type="Gene3D" id="3.40.420.10">
    <property type="entry name" value="Ricin (A subunit), domain 1"/>
    <property type="match status" value="1"/>
</dbReference>
<name>A0A835KPL1_9POAL</name>
<accession>A0A835KPL1</accession>
<dbReference type="InterPro" id="IPR036041">
    <property type="entry name" value="Ribosome-inact_prot_sf"/>
</dbReference>
<comment type="caution">
    <text evidence="3">The sequence shown here is derived from an EMBL/GenBank/DDBJ whole genome shotgun (WGS) entry which is preliminary data.</text>
</comment>
<evidence type="ECO:0000256" key="2">
    <source>
        <dbReference type="SAM" id="MobiDB-lite"/>
    </source>
</evidence>
<dbReference type="Proteomes" id="UP000636709">
    <property type="component" value="Unassembled WGS sequence"/>
</dbReference>
<protein>
    <recommendedName>
        <fullName evidence="1">rRNA N-glycosylase</fullName>
        <ecNumber evidence="1">3.2.2.22</ecNumber>
    </recommendedName>
</protein>
<dbReference type="PANTHER" id="PTHR33453:SF3">
    <property type="entry name" value="RRNA N-GLYCOSYLASE"/>
    <property type="match status" value="1"/>
</dbReference>
<keyword evidence="1" id="KW-0800">Toxin</keyword>
<dbReference type="EMBL" id="JACEFO010001035">
    <property type="protein sequence ID" value="KAF8749613.1"/>
    <property type="molecule type" value="Genomic_DNA"/>
</dbReference>
<keyword evidence="1" id="KW-0611">Plant defense</keyword>